<dbReference type="FunCoup" id="A0A7N2LA03">
    <property type="interactions" value="99"/>
</dbReference>
<dbReference type="OMA" id="CIPHYDY"/>
<dbReference type="PANTHER" id="PTHR31111">
    <property type="entry name" value="BNAA05G37150D PROTEIN-RELATED"/>
    <property type="match status" value="1"/>
</dbReference>
<dbReference type="InParanoid" id="A0A7N2LA03"/>
<dbReference type="EMBL" id="LRBV02000003">
    <property type="status" value="NOT_ANNOTATED_CDS"/>
    <property type="molecule type" value="Genomic_DNA"/>
</dbReference>
<dbReference type="InterPro" id="IPR017451">
    <property type="entry name" value="F-box-assoc_interact_dom"/>
</dbReference>
<accession>A0A7N2LA03</accession>
<proteinExistence type="predicted"/>
<evidence type="ECO:0000313" key="3">
    <source>
        <dbReference type="Proteomes" id="UP000594261"/>
    </source>
</evidence>
<dbReference type="NCBIfam" id="TIGR01640">
    <property type="entry name" value="F_box_assoc_1"/>
    <property type="match status" value="1"/>
</dbReference>
<dbReference type="PANTHER" id="PTHR31111:SF138">
    <property type="entry name" value="F-BOX ASSOCIATED DOMAIN-CONTAINING PROTEIN"/>
    <property type="match status" value="1"/>
</dbReference>
<dbReference type="InterPro" id="IPR013187">
    <property type="entry name" value="F-box-assoc_dom_typ3"/>
</dbReference>
<evidence type="ECO:0000313" key="2">
    <source>
        <dbReference type="EnsemblPlants" id="QL03p068339:mrna:CDS:2"/>
    </source>
</evidence>
<keyword evidence="3" id="KW-1185">Reference proteome</keyword>
<gene>
    <name evidence="2" type="primary">LOC115978942</name>
</gene>
<reference evidence="2" key="2">
    <citation type="submission" date="2021-01" db="UniProtKB">
        <authorList>
            <consortium name="EnsemblPlants"/>
        </authorList>
    </citation>
    <scope>IDENTIFICATION</scope>
</reference>
<evidence type="ECO:0000259" key="1">
    <source>
        <dbReference type="Pfam" id="PF08268"/>
    </source>
</evidence>
<sequence>MSLMRFRIGSACHSLHLRQLCTSTSKSDNTHHLLISAFNKDTFQQHFFSIPIIHHPLSLGSKPTSLLTLTLPSSHPKGLNTSQYLNPFFLLHRHDYPHSNHAPILTYNPTTQQTLTLPHSLTSETETDTTLYAETHFGFDPLTNTHKVLRAEWTVAIPESNPRVSQMVCTVFTLGCRSNGSWRKVKINPELPFHSTKYMSSGKSVCINGAIHWVTQFGNYIVAFDLKDENFRLIPLPHNYKAENFKPLHFEFNRLIELGGCLALVDYKYSGDIYRGDEYICQFWILKDYHNHVWVEEKISVPFDFRINIYGKPIPIGTIPTGEILLEPFSWYVSCKDYPACLLFYDMEGQGFKKVDVTGLPKWVYNGRHSIIRAISVYEGASNSIFA</sequence>
<dbReference type="RefSeq" id="XP_030956727.1">
    <property type="nucleotide sequence ID" value="XM_031100867.1"/>
</dbReference>
<dbReference type="EnsemblPlants" id="QL03p068339:mrna">
    <property type="protein sequence ID" value="QL03p068339:mrna:CDS:2"/>
    <property type="gene ID" value="QL03p068339"/>
</dbReference>
<dbReference type="AlphaFoldDB" id="A0A7N2LA03"/>
<organism evidence="2 3">
    <name type="scientific">Quercus lobata</name>
    <name type="common">Valley oak</name>
    <dbReference type="NCBI Taxonomy" id="97700"/>
    <lineage>
        <taxon>Eukaryota</taxon>
        <taxon>Viridiplantae</taxon>
        <taxon>Streptophyta</taxon>
        <taxon>Embryophyta</taxon>
        <taxon>Tracheophyta</taxon>
        <taxon>Spermatophyta</taxon>
        <taxon>Magnoliopsida</taxon>
        <taxon>eudicotyledons</taxon>
        <taxon>Gunneridae</taxon>
        <taxon>Pentapetalae</taxon>
        <taxon>rosids</taxon>
        <taxon>fabids</taxon>
        <taxon>Fagales</taxon>
        <taxon>Fagaceae</taxon>
        <taxon>Quercus</taxon>
    </lineage>
</organism>
<dbReference type="Gramene" id="QL03p068339:mrna">
    <property type="protein sequence ID" value="QL03p068339:mrna:CDS:2"/>
    <property type="gene ID" value="QL03p068339"/>
</dbReference>
<dbReference type="OrthoDB" id="687122at2759"/>
<feature type="domain" description="F-box associated beta-propeller type 3" evidence="1">
    <location>
        <begin position="36"/>
        <end position="362"/>
    </location>
</feature>
<protein>
    <recommendedName>
        <fullName evidence="1">F-box associated beta-propeller type 3 domain-containing protein</fullName>
    </recommendedName>
</protein>
<dbReference type="Pfam" id="PF08268">
    <property type="entry name" value="FBA_3"/>
    <property type="match status" value="1"/>
</dbReference>
<name>A0A7N2LA03_QUELO</name>
<reference evidence="2 3" key="1">
    <citation type="journal article" date="2016" name="G3 (Bethesda)">
        <title>First Draft Assembly and Annotation of the Genome of a California Endemic Oak Quercus lobata Nee (Fagaceae).</title>
        <authorList>
            <person name="Sork V.L."/>
            <person name="Fitz-Gibbon S.T."/>
            <person name="Puiu D."/>
            <person name="Crepeau M."/>
            <person name="Gugger P.F."/>
            <person name="Sherman R."/>
            <person name="Stevens K."/>
            <person name="Langley C.H."/>
            <person name="Pellegrini M."/>
            <person name="Salzberg S.L."/>
        </authorList>
    </citation>
    <scope>NUCLEOTIDE SEQUENCE [LARGE SCALE GENOMIC DNA]</scope>
    <source>
        <strain evidence="2 3">cv. SW786</strain>
    </source>
</reference>
<dbReference type="Proteomes" id="UP000594261">
    <property type="component" value="Chromosome 3"/>
</dbReference>
<dbReference type="KEGG" id="qlo:115978942"/>
<dbReference type="GeneID" id="115978942"/>